<sequence length="916" mass="98884">MNPAWTGKKRSYVDLTDDLSDKEIDPRTVLRPRRKAPNTMRNQCNPQQTRRLPPDMDSRIVQQSRLLGPNTMRSQTYPQQTPPTPIRPNVTASVLGIPASLRMSNGFDAAGAFQPYQQPQPYLQPQQLRQPARPARPVLPGSFPAQRVPQLPRAPARPALPVKVAGHNYHYSPILAQANALGARTVQPVPSSLNATPRGIATPRASTSAAPPSRSGRPVNYPPNLPHEAQAVGVPRQVQEKIATSNTSQISGTGVTRGQKVTNNGAQQPRRTLLDPVSRKVVTPLSRSADNTPANTNDFAISTASNPANSVVGVQEGTSSSVPSKVPLNACQSAKPQETYKGIYDDTWRVLGFDEEFIAANNKAWDEQFARIDNPLDGDVFKASGAGVPVQHHSNPDATVIEGGTQEFVGIRATGFDWAALQDDFNPSEVSFGAQGIWGLSEQEKEHIDGVIDNFLKTPSSSSGTLSISARESSTLSSKTQTPDTVAIVEVRNAIPSLSARSLRPSDNEQPSATSSTVPIAAAQPPPARKVKHYRTSEHAKEEARRQCGMVKGEEQKSTGSRTLELYIPVELGGDDPDSPLPPGTSLEDICQRFPNHMVGAGLDAFLQWRWSYINIWNAVPEATKRLWYKCGVIGKNLDDPRFFLCNRLRDRRDELLDSKQQAFARLMLGGKLHPSGMGYGRGIPRLDKHMQDEGCTKTKDGWVLGETGLAAQVNPNKRGSDEIDQDVPAEPQPRRKKAKARVNSTTALATLASPQPLQEAAAIQGLSFDEATTGSSPPAETDLQAAIPTHDNTLAGNASHGTKRAREDDESIPGKRARLDGMPAMQGQVHEPLLAPLSDGPQFGNSLDLGTAPTGSVNGGDDIFSHLDDTGATSGDLGLFSAGGDFHGAGLNFDKLLNADDTDLLEWYDPMMPKT</sequence>
<feature type="region of interest" description="Disordered" evidence="1">
    <location>
        <begin position="192"/>
        <end position="219"/>
    </location>
</feature>
<keyword evidence="3" id="KW-1185">Reference proteome</keyword>
<dbReference type="Proteomes" id="UP001172673">
    <property type="component" value="Unassembled WGS sequence"/>
</dbReference>
<proteinExistence type="predicted"/>
<evidence type="ECO:0000313" key="3">
    <source>
        <dbReference type="Proteomes" id="UP001172673"/>
    </source>
</evidence>
<feature type="compositionally biased region" description="Polar residues" evidence="1">
    <location>
        <begin position="508"/>
        <end position="518"/>
    </location>
</feature>
<feature type="region of interest" description="Disordered" evidence="1">
    <location>
        <begin position="460"/>
        <end position="482"/>
    </location>
</feature>
<organism evidence="2 3">
    <name type="scientific">Cladophialophora chaetospira</name>
    <dbReference type="NCBI Taxonomy" id="386627"/>
    <lineage>
        <taxon>Eukaryota</taxon>
        <taxon>Fungi</taxon>
        <taxon>Dikarya</taxon>
        <taxon>Ascomycota</taxon>
        <taxon>Pezizomycotina</taxon>
        <taxon>Eurotiomycetes</taxon>
        <taxon>Chaetothyriomycetidae</taxon>
        <taxon>Chaetothyriales</taxon>
        <taxon>Herpotrichiellaceae</taxon>
        <taxon>Cladophialophora</taxon>
    </lineage>
</organism>
<feature type="region of interest" description="Disordered" evidence="1">
    <location>
        <begin position="33"/>
        <end position="54"/>
    </location>
</feature>
<feature type="compositionally biased region" description="Polar residues" evidence="1">
    <location>
        <begin position="470"/>
        <end position="482"/>
    </location>
</feature>
<protein>
    <submittedName>
        <fullName evidence="2">Uncharacterized protein</fullName>
    </submittedName>
</protein>
<evidence type="ECO:0000256" key="1">
    <source>
        <dbReference type="SAM" id="MobiDB-lite"/>
    </source>
</evidence>
<feature type="region of interest" description="Disordered" evidence="1">
    <location>
        <begin position="247"/>
        <end position="268"/>
    </location>
</feature>
<gene>
    <name evidence="2" type="ORF">H2200_010201</name>
</gene>
<dbReference type="EMBL" id="JAPDRK010000016">
    <property type="protein sequence ID" value="KAJ9605544.1"/>
    <property type="molecule type" value="Genomic_DNA"/>
</dbReference>
<reference evidence="2" key="1">
    <citation type="submission" date="2022-10" db="EMBL/GenBank/DDBJ databases">
        <title>Culturing micro-colonial fungi from biological soil crusts in the Mojave desert and describing Neophaeococcomyces mojavensis, and introducing the new genera and species Taxawa tesnikishii.</title>
        <authorList>
            <person name="Kurbessoian T."/>
            <person name="Stajich J.E."/>
        </authorList>
    </citation>
    <scope>NUCLEOTIDE SEQUENCE</scope>
    <source>
        <strain evidence="2">TK_41</strain>
    </source>
</reference>
<feature type="compositionally biased region" description="Basic and acidic residues" evidence="1">
    <location>
        <begin position="535"/>
        <end position="557"/>
    </location>
</feature>
<feature type="compositionally biased region" description="Low complexity" evidence="1">
    <location>
        <begin position="201"/>
        <end position="218"/>
    </location>
</feature>
<accession>A0AA38X2F7</accession>
<feature type="compositionally biased region" description="Polar residues" evidence="1">
    <location>
        <begin position="792"/>
        <end position="801"/>
    </location>
</feature>
<comment type="caution">
    <text evidence="2">The sequence shown here is derived from an EMBL/GenBank/DDBJ whole genome shotgun (WGS) entry which is preliminary data.</text>
</comment>
<feature type="region of interest" description="Disordered" evidence="1">
    <location>
        <begin position="499"/>
        <end position="559"/>
    </location>
</feature>
<evidence type="ECO:0000313" key="2">
    <source>
        <dbReference type="EMBL" id="KAJ9605544.1"/>
    </source>
</evidence>
<feature type="region of interest" description="Disordered" evidence="1">
    <location>
        <begin position="792"/>
        <end position="819"/>
    </location>
</feature>
<dbReference type="AlphaFoldDB" id="A0AA38X2F7"/>
<feature type="compositionally biased region" description="Polar residues" evidence="1">
    <location>
        <begin position="39"/>
        <end position="50"/>
    </location>
</feature>
<name>A0AA38X2F7_9EURO</name>
<feature type="compositionally biased region" description="Low complexity" evidence="1">
    <location>
        <begin position="460"/>
        <end position="469"/>
    </location>
</feature>
<feature type="region of interest" description="Disordered" evidence="1">
    <location>
        <begin position="709"/>
        <end position="744"/>
    </location>
</feature>